<reference evidence="3" key="1">
    <citation type="submission" date="2017-09" db="EMBL/GenBank/DDBJ databases">
        <title>Depth-based differentiation of microbial function through sediment-hosted aquifers and enrichment of novel symbionts in the deep terrestrial subsurface.</title>
        <authorList>
            <person name="Probst A.J."/>
            <person name="Ladd B."/>
            <person name="Jarett J.K."/>
            <person name="Geller-Mcgrath D.E."/>
            <person name="Sieber C.M.K."/>
            <person name="Emerson J.B."/>
            <person name="Anantharaman K."/>
            <person name="Thomas B.C."/>
            <person name="Malmstrom R."/>
            <person name="Stieglmeier M."/>
            <person name="Klingl A."/>
            <person name="Woyke T."/>
            <person name="Ryan C.M."/>
            <person name="Banfield J.F."/>
        </authorList>
    </citation>
    <scope>NUCLEOTIDE SEQUENCE [LARGE SCALE GENOMIC DNA]</scope>
</reference>
<dbReference type="SUPFAM" id="SSF53756">
    <property type="entry name" value="UDP-Glycosyltransferase/glycogen phosphorylase"/>
    <property type="match status" value="1"/>
</dbReference>
<dbReference type="AlphaFoldDB" id="A0A2H0WS68"/>
<organism evidence="2 3">
    <name type="scientific">Candidatus Roizmanbacteria bacterium CG09_land_8_20_14_0_10_41_9</name>
    <dbReference type="NCBI Taxonomy" id="1974850"/>
    <lineage>
        <taxon>Bacteria</taxon>
        <taxon>Candidatus Roizmaniibacteriota</taxon>
    </lineage>
</organism>
<dbReference type="EMBL" id="PEZG01000073">
    <property type="protein sequence ID" value="PIS15496.1"/>
    <property type="molecule type" value="Genomic_DNA"/>
</dbReference>
<dbReference type="PANTHER" id="PTHR45947">
    <property type="entry name" value="SULFOQUINOVOSYL TRANSFERASE SQD2"/>
    <property type="match status" value="1"/>
</dbReference>
<dbReference type="GO" id="GO:0016757">
    <property type="term" value="F:glycosyltransferase activity"/>
    <property type="evidence" value="ECO:0007669"/>
    <property type="project" value="InterPro"/>
</dbReference>
<evidence type="ECO:0000313" key="2">
    <source>
        <dbReference type="EMBL" id="PIS15496.1"/>
    </source>
</evidence>
<gene>
    <name evidence="2" type="ORF">COT62_03370</name>
</gene>
<dbReference type="Proteomes" id="UP000231198">
    <property type="component" value="Unassembled WGS sequence"/>
</dbReference>
<name>A0A2H0WS68_9BACT</name>
<dbReference type="PANTHER" id="PTHR45947:SF3">
    <property type="entry name" value="SULFOQUINOVOSYL TRANSFERASE SQD2"/>
    <property type="match status" value="1"/>
</dbReference>
<dbReference type="InterPro" id="IPR050194">
    <property type="entry name" value="Glycosyltransferase_grp1"/>
</dbReference>
<sequence>MSKCVKTAIVYDWIDKWGGVERILLMVRQLFPHADFFTSYVDFEKARWAKNIPIKTSFIQQFPTVIRSSRILSLPFYPYCFETLNLNEYRLVFSISSSFAKSVITKPGVVHISYILTPMRYVWLYPDFYTNSCVKRIVTSPYMFYLKKWDFVAAQRPDHLISISRAVASRCQTYYHRHSDVVYPPFDEEYWNHTGIHAKAPRIPNYFLVVSRLEPYKSLDLVIRAFNKLKKHTLLIIGEGSQERYLKRISNGNILFLKKVTDKELVGYYRRAQALIMPQEEDFGYVALEAQFFGCPVIAFRKGGAMETIIEGKTGIFFDRQDEISLRNAIERYHTISYNLSTNTKIYGVKSVARFGKNTFENNLMQFINSKLTL</sequence>
<protein>
    <submittedName>
        <fullName evidence="2">Glycosyltransferase family 4 protein</fullName>
    </submittedName>
</protein>
<accession>A0A2H0WS68</accession>
<keyword evidence="2" id="KW-0808">Transferase</keyword>
<evidence type="ECO:0000259" key="1">
    <source>
        <dbReference type="Pfam" id="PF00534"/>
    </source>
</evidence>
<evidence type="ECO:0000313" key="3">
    <source>
        <dbReference type="Proteomes" id="UP000231198"/>
    </source>
</evidence>
<dbReference type="Pfam" id="PF00534">
    <property type="entry name" value="Glycos_transf_1"/>
    <property type="match status" value="1"/>
</dbReference>
<feature type="domain" description="Glycosyl transferase family 1" evidence="1">
    <location>
        <begin position="204"/>
        <end position="334"/>
    </location>
</feature>
<dbReference type="Gene3D" id="3.40.50.2000">
    <property type="entry name" value="Glycogen Phosphorylase B"/>
    <property type="match status" value="1"/>
</dbReference>
<proteinExistence type="predicted"/>
<comment type="caution">
    <text evidence="2">The sequence shown here is derived from an EMBL/GenBank/DDBJ whole genome shotgun (WGS) entry which is preliminary data.</text>
</comment>
<dbReference type="InterPro" id="IPR001296">
    <property type="entry name" value="Glyco_trans_1"/>
</dbReference>